<evidence type="ECO:0000313" key="5">
    <source>
        <dbReference type="EMBL" id="MFD1161984.1"/>
    </source>
</evidence>
<dbReference type="EC" id="2.6.1.85" evidence="1"/>
<dbReference type="PANTHER" id="PTHR11236:SF9">
    <property type="entry name" value="ANTHRANILATE SYNTHASE COMPONENT 1"/>
    <property type="match status" value="1"/>
</dbReference>
<evidence type="ECO:0000313" key="6">
    <source>
        <dbReference type="Proteomes" id="UP001597163"/>
    </source>
</evidence>
<comment type="caution">
    <text evidence="5">The sequence shown here is derived from an EMBL/GenBank/DDBJ whole genome shotgun (WGS) entry which is preliminary data.</text>
</comment>
<dbReference type="NCBIfam" id="TIGR00553">
    <property type="entry name" value="pabB"/>
    <property type="match status" value="1"/>
</dbReference>
<dbReference type="PRINTS" id="PR00095">
    <property type="entry name" value="ANTSNTHASEI"/>
</dbReference>
<dbReference type="Gene3D" id="3.60.120.10">
    <property type="entry name" value="Anthranilate synthase"/>
    <property type="match status" value="1"/>
</dbReference>
<dbReference type="InterPro" id="IPR005801">
    <property type="entry name" value="ADC_synthase"/>
</dbReference>
<dbReference type="InterPro" id="IPR019999">
    <property type="entry name" value="Anth_synth_I-like"/>
</dbReference>
<keyword evidence="2 5" id="KW-0808">Transferase</keyword>
<dbReference type="EMBL" id="JBHTLJ010000002">
    <property type="protein sequence ID" value="MFD1161984.1"/>
    <property type="molecule type" value="Genomic_DNA"/>
</dbReference>
<sequence length="437" mass="50176">MRTTKIFKVENTDTFKHQILAWAQQFDDVAWLDSNPQSDGDKQNHANYDAVLAVDAFTSIQTDFYDAFEKLKEYQTTVNDWIFGYLTYDLKNDVEALSSNNFDGLAFPDLYFFQPKKLFLFKGNHIEIQYLNSVEDEWEDDLKNIRHCENGGRGNLQKESNNIKIKLRIHKDEYFEKINTMLAHIHRGDIYEANFCQEFYAEDTVINPLETYNKLNAISNPPFATFLKCHDKYLLSASPERYLRKDGNTIISQPIKGTAKRSDNIEEDEQLKNALLKDEKERSENIMIVDLVRNDLSKTAIKGSVKVEELCKIYTFDQVHQMISTVTSKVGQHTHPVDVIKSTFPMGSMTGAPKISAMKIIEDLEETKRGLYSGAVGYFSPIGDFDFNVVIRSILYNETKNYVSYSVGGAITAKSKPLNEYEECLVKAKAMRTVLEH</sequence>
<dbReference type="GO" id="GO:0046820">
    <property type="term" value="F:4-amino-4-deoxychorismate synthase activity"/>
    <property type="evidence" value="ECO:0007669"/>
    <property type="project" value="UniProtKB-EC"/>
</dbReference>
<gene>
    <name evidence="5" type="primary">pabB</name>
    <name evidence="5" type="ORF">ACFQ2E_06125</name>
</gene>
<dbReference type="Pfam" id="PF00425">
    <property type="entry name" value="Chorismate_bind"/>
    <property type="match status" value="1"/>
</dbReference>
<dbReference type="Pfam" id="PF04715">
    <property type="entry name" value="Anth_synt_I_N"/>
    <property type="match status" value="1"/>
</dbReference>
<accession>A0ABW3RAF2</accession>
<dbReference type="InterPro" id="IPR015890">
    <property type="entry name" value="Chorismate_C"/>
</dbReference>
<dbReference type="RefSeq" id="WP_311937837.1">
    <property type="nucleotide sequence ID" value="NZ_JAVSCK010000002.1"/>
</dbReference>
<dbReference type="Proteomes" id="UP001597163">
    <property type="component" value="Unassembled WGS sequence"/>
</dbReference>
<keyword evidence="6" id="KW-1185">Reference proteome</keyword>
<proteinExistence type="predicted"/>
<keyword evidence="5" id="KW-0032">Aminotransferase</keyword>
<evidence type="ECO:0000259" key="3">
    <source>
        <dbReference type="Pfam" id="PF00425"/>
    </source>
</evidence>
<feature type="domain" description="Anthranilate synthase component I N-terminal" evidence="4">
    <location>
        <begin position="74"/>
        <end position="121"/>
    </location>
</feature>
<organism evidence="5 6">
    <name type="scientific">Hwangdonia seohaensis</name>
    <dbReference type="NCBI Taxonomy" id="1240727"/>
    <lineage>
        <taxon>Bacteria</taxon>
        <taxon>Pseudomonadati</taxon>
        <taxon>Bacteroidota</taxon>
        <taxon>Flavobacteriia</taxon>
        <taxon>Flavobacteriales</taxon>
        <taxon>Flavobacteriaceae</taxon>
        <taxon>Hwangdonia</taxon>
    </lineage>
</organism>
<evidence type="ECO:0000256" key="1">
    <source>
        <dbReference type="ARBA" id="ARBA00013139"/>
    </source>
</evidence>
<protein>
    <recommendedName>
        <fullName evidence="1">aminodeoxychorismate synthase</fullName>
        <ecNumber evidence="1">2.6.1.85</ecNumber>
    </recommendedName>
</protein>
<reference evidence="6" key="1">
    <citation type="journal article" date="2019" name="Int. J. Syst. Evol. Microbiol.">
        <title>The Global Catalogue of Microorganisms (GCM) 10K type strain sequencing project: providing services to taxonomists for standard genome sequencing and annotation.</title>
        <authorList>
            <consortium name="The Broad Institute Genomics Platform"/>
            <consortium name="The Broad Institute Genome Sequencing Center for Infectious Disease"/>
            <person name="Wu L."/>
            <person name="Ma J."/>
        </authorList>
    </citation>
    <scope>NUCLEOTIDE SEQUENCE [LARGE SCALE GENOMIC DNA]</scope>
    <source>
        <strain evidence="6">CCUG 63246</strain>
    </source>
</reference>
<dbReference type="SUPFAM" id="SSF56322">
    <property type="entry name" value="ADC synthase"/>
    <property type="match status" value="1"/>
</dbReference>
<evidence type="ECO:0000256" key="2">
    <source>
        <dbReference type="ARBA" id="ARBA00022679"/>
    </source>
</evidence>
<dbReference type="PANTHER" id="PTHR11236">
    <property type="entry name" value="AMINOBENZOATE/ANTHRANILATE SYNTHASE"/>
    <property type="match status" value="1"/>
</dbReference>
<feature type="domain" description="Chorismate-utilising enzyme C-terminal" evidence="3">
    <location>
        <begin position="171"/>
        <end position="427"/>
    </location>
</feature>
<dbReference type="InterPro" id="IPR005802">
    <property type="entry name" value="ADC_synth_comp_1"/>
</dbReference>
<evidence type="ECO:0000259" key="4">
    <source>
        <dbReference type="Pfam" id="PF04715"/>
    </source>
</evidence>
<dbReference type="InterPro" id="IPR006805">
    <property type="entry name" value="Anth_synth_I_N"/>
</dbReference>
<name>A0ABW3RAF2_9FLAO</name>